<keyword evidence="2" id="KW-1185">Reference proteome</keyword>
<gene>
    <name evidence="1" type="ORF">EVAR_46257_1</name>
</gene>
<dbReference type="Proteomes" id="UP000299102">
    <property type="component" value="Unassembled WGS sequence"/>
</dbReference>
<sequence>MRPRMIINMYVFSLKSDYASRLDVPFLDEKNLEMSQSATVFNVRIRKNVLAAMASLFVPAAQRRGHRLDRWVQYDAQKSAALKCLLMAQHAGSTFSDLPSPSPLPCSYFTPLLRFRDWLHSGRVSCDVL</sequence>
<evidence type="ECO:0000313" key="2">
    <source>
        <dbReference type="Proteomes" id="UP000299102"/>
    </source>
</evidence>
<reference evidence="1 2" key="1">
    <citation type="journal article" date="2019" name="Commun. Biol.">
        <title>The bagworm genome reveals a unique fibroin gene that provides high tensile strength.</title>
        <authorList>
            <person name="Kono N."/>
            <person name="Nakamura H."/>
            <person name="Ohtoshi R."/>
            <person name="Tomita M."/>
            <person name="Numata K."/>
            <person name="Arakawa K."/>
        </authorList>
    </citation>
    <scope>NUCLEOTIDE SEQUENCE [LARGE SCALE GENOMIC DNA]</scope>
</reference>
<dbReference type="AlphaFoldDB" id="A0A4C1Y9B1"/>
<dbReference type="EMBL" id="BGZK01001109">
    <property type="protein sequence ID" value="GBP71452.1"/>
    <property type="molecule type" value="Genomic_DNA"/>
</dbReference>
<accession>A0A4C1Y9B1</accession>
<protein>
    <submittedName>
        <fullName evidence="1">Uncharacterized protein</fullName>
    </submittedName>
</protein>
<evidence type="ECO:0000313" key="1">
    <source>
        <dbReference type="EMBL" id="GBP71452.1"/>
    </source>
</evidence>
<name>A0A4C1Y9B1_EUMVA</name>
<organism evidence="1 2">
    <name type="scientific">Eumeta variegata</name>
    <name type="common">Bagworm moth</name>
    <name type="synonym">Eumeta japonica</name>
    <dbReference type="NCBI Taxonomy" id="151549"/>
    <lineage>
        <taxon>Eukaryota</taxon>
        <taxon>Metazoa</taxon>
        <taxon>Ecdysozoa</taxon>
        <taxon>Arthropoda</taxon>
        <taxon>Hexapoda</taxon>
        <taxon>Insecta</taxon>
        <taxon>Pterygota</taxon>
        <taxon>Neoptera</taxon>
        <taxon>Endopterygota</taxon>
        <taxon>Lepidoptera</taxon>
        <taxon>Glossata</taxon>
        <taxon>Ditrysia</taxon>
        <taxon>Tineoidea</taxon>
        <taxon>Psychidae</taxon>
        <taxon>Oiketicinae</taxon>
        <taxon>Eumeta</taxon>
    </lineage>
</organism>
<comment type="caution">
    <text evidence="1">The sequence shown here is derived from an EMBL/GenBank/DDBJ whole genome shotgun (WGS) entry which is preliminary data.</text>
</comment>
<proteinExistence type="predicted"/>